<evidence type="ECO:0000313" key="2">
    <source>
        <dbReference type="EMBL" id="KAK4299527.1"/>
    </source>
</evidence>
<sequence length="124" mass="13972">MSSDYDPHTTQQLTPTTTTNKVSDVAKCVPPSEPLPQARGTGGYKAWDQISKRPFPMMHNRGRHIAHSGGRMEEEKQAKWANTSSRTRPPSIDTTPPTPPPGPFYRHDITTMTLLQARQHHHQH</sequence>
<organism evidence="2 3">
    <name type="scientific">Petrolisthes manimaculis</name>
    <dbReference type="NCBI Taxonomy" id="1843537"/>
    <lineage>
        <taxon>Eukaryota</taxon>
        <taxon>Metazoa</taxon>
        <taxon>Ecdysozoa</taxon>
        <taxon>Arthropoda</taxon>
        <taxon>Crustacea</taxon>
        <taxon>Multicrustacea</taxon>
        <taxon>Malacostraca</taxon>
        <taxon>Eumalacostraca</taxon>
        <taxon>Eucarida</taxon>
        <taxon>Decapoda</taxon>
        <taxon>Pleocyemata</taxon>
        <taxon>Anomura</taxon>
        <taxon>Galatheoidea</taxon>
        <taxon>Porcellanidae</taxon>
        <taxon>Petrolisthes</taxon>
    </lineage>
</organism>
<dbReference type="Proteomes" id="UP001292094">
    <property type="component" value="Unassembled WGS sequence"/>
</dbReference>
<feature type="compositionally biased region" description="Low complexity" evidence="1">
    <location>
        <begin position="83"/>
        <end position="95"/>
    </location>
</feature>
<keyword evidence="3" id="KW-1185">Reference proteome</keyword>
<comment type="caution">
    <text evidence="2">The sequence shown here is derived from an EMBL/GenBank/DDBJ whole genome shotgun (WGS) entry which is preliminary data.</text>
</comment>
<protein>
    <submittedName>
        <fullName evidence="2">Uncharacterized protein</fullName>
    </submittedName>
</protein>
<dbReference type="EMBL" id="JAWZYT010003220">
    <property type="protein sequence ID" value="KAK4299527.1"/>
    <property type="molecule type" value="Genomic_DNA"/>
</dbReference>
<gene>
    <name evidence="2" type="ORF">Pmani_028193</name>
</gene>
<feature type="compositionally biased region" description="Low complexity" evidence="1">
    <location>
        <begin position="9"/>
        <end position="19"/>
    </location>
</feature>
<evidence type="ECO:0000256" key="1">
    <source>
        <dbReference type="SAM" id="MobiDB-lite"/>
    </source>
</evidence>
<feature type="region of interest" description="Disordered" evidence="1">
    <location>
        <begin position="1"/>
        <end position="107"/>
    </location>
</feature>
<proteinExistence type="predicted"/>
<dbReference type="AlphaFoldDB" id="A0AAE1P2L9"/>
<evidence type="ECO:0000313" key="3">
    <source>
        <dbReference type="Proteomes" id="UP001292094"/>
    </source>
</evidence>
<reference evidence="2" key="1">
    <citation type="submission" date="2023-11" db="EMBL/GenBank/DDBJ databases">
        <title>Genome assemblies of two species of porcelain crab, Petrolisthes cinctipes and Petrolisthes manimaculis (Anomura: Porcellanidae).</title>
        <authorList>
            <person name="Angst P."/>
        </authorList>
    </citation>
    <scope>NUCLEOTIDE SEQUENCE</scope>
    <source>
        <strain evidence="2">PB745_02</strain>
        <tissue evidence="2">Gill</tissue>
    </source>
</reference>
<accession>A0AAE1P2L9</accession>
<name>A0AAE1P2L9_9EUCA</name>